<evidence type="ECO:0000313" key="1">
    <source>
        <dbReference type="EMBL" id="MFB9952947.1"/>
    </source>
</evidence>
<keyword evidence="2" id="KW-1185">Reference proteome</keyword>
<gene>
    <name evidence="1" type="ORF">ACFFP0_29240</name>
</gene>
<comment type="caution">
    <text evidence="1">The sequence shown here is derived from an EMBL/GenBank/DDBJ whole genome shotgun (WGS) entry which is preliminary data.</text>
</comment>
<dbReference type="Proteomes" id="UP001589692">
    <property type="component" value="Unassembled WGS sequence"/>
</dbReference>
<sequence>MLEDQVAVLQPAEAAHRVAEIALPASIMTMIGCRWRMSPADWYHVPSPFLYRHR</sequence>
<organism evidence="1 2">
    <name type="scientific">Rhizobium puerariae</name>
    <dbReference type="NCBI Taxonomy" id="1585791"/>
    <lineage>
        <taxon>Bacteria</taxon>
        <taxon>Pseudomonadati</taxon>
        <taxon>Pseudomonadota</taxon>
        <taxon>Alphaproteobacteria</taxon>
        <taxon>Hyphomicrobiales</taxon>
        <taxon>Rhizobiaceae</taxon>
        <taxon>Rhizobium/Agrobacterium group</taxon>
        <taxon>Rhizobium</taxon>
    </lineage>
</organism>
<accession>A0ABV6AQZ2</accession>
<proteinExistence type="predicted"/>
<evidence type="ECO:0000313" key="2">
    <source>
        <dbReference type="Proteomes" id="UP001589692"/>
    </source>
</evidence>
<name>A0ABV6AQZ2_9HYPH</name>
<protein>
    <submittedName>
        <fullName evidence="1">Uncharacterized protein</fullName>
    </submittedName>
</protein>
<dbReference type="EMBL" id="JBHMAA010000043">
    <property type="protein sequence ID" value="MFB9952947.1"/>
    <property type="molecule type" value="Genomic_DNA"/>
</dbReference>
<reference evidence="1 2" key="1">
    <citation type="submission" date="2024-09" db="EMBL/GenBank/DDBJ databases">
        <authorList>
            <person name="Sun Q."/>
            <person name="Mori K."/>
        </authorList>
    </citation>
    <scope>NUCLEOTIDE SEQUENCE [LARGE SCALE GENOMIC DNA]</scope>
    <source>
        <strain evidence="1 2">TBRC 4938</strain>
    </source>
</reference>